<feature type="region of interest" description="Disordered" evidence="1">
    <location>
        <begin position="143"/>
        <end position="181"/>
    </location>
</feature>
<evidence type="ECO:0000256" key="1">
    <source>
        <dbReference type="SAM" id="MobiDB-lite"/>
    </source>
</evidence>
<comment type="caution">
    <text evidence="2">The sequence shown here is derived from an EMBL/GenBank/DDBJ whole genome shotgun (WGS) entry which is preliminary data.</text>
</comment>
<proteinExistence type="predicted"/>
<gene>
    <name evidence="2" type="ORF">PACLA_8A004218</name>
</gene>
<keyword evidence="3" id="KW-1185">Reference proteome</keyword>
<dbReference type="Proteomes" id="UP001152795">
    <property type="component" value="Unassembled WGS sequence"/>
</dbReference>
<feature type="region of interest" description="Disordered" evidence="1">
    <location>
        <begin position="41"/>
        <end position="83"/>
    </location>
</feature>
<evidence type="ECO:0000313" key="3">
    <source>
        <dbReference type="Proteomes" id="UP001152795"/>
    </source>
</evidence>
<protein>
    <submittedName>
        <fullName evidence="2">Uncharacterized protein</fullName>
    </submittedName>
</protein>
<reference evidence="2" key="1">
    <citation type="submission" date="2020-04" db="EMBL/GenBank/DDBJ databases">
        <authorList>
            <person name="Alioto T."/>
            <person name="Alioto T."/>
            <person name="Gomez Garrido J."/>
        </authorList>
    </citation>
    <scope>NUCLEOTIDE SEQUENCE</scope>
    <source>
        <strain evidence="2">A484AB</strain>
    </source>
</reference>
<organism evidence="2 3">
    <name type="scientific">Paramuricea clavata</name>
    <name type="common">Red gorgonian</name>
    <name type="synonym">Violescent sea-whip</name>
    <dbReference type="NCBI Taxonomy" id="317549"/>
    <lineage>
        <taxon>Eukaryota</taxon>
        <taxon>Metazoa</taxon>
        <taxon>Cnidaria</taxon>
        <taxon>Anthozoa</taxon>
        <taxon>Octocorallia</taxon>
        <taxon>Malacalcyonacea</taxon>
        <taxon>Plexauridae</taxon>
        <taxon>Paramuricea</taxon>
    </lineage>
</organism>
<feature type="compositionally biased region" description="Basic and acidic residues" evidence="1">
    <location>
        <begin position="41"/>
        <end position="50"/>
    </location>
</feature>
<dbReference type="EMBL" id="CACRXK020020656">
    <property type="protein sequence ID" value="CAB4035049.1"/>
    <property type="molecule type" value="Genomic_DNA"/>
</dbReference>
<evidence type="ECO:0000313" key="2">
    <source>
        <dbReference type="EMBL" id="CAB4035049.1"/>
    </source>
</evidence>
<feature type="compositionally biased region" description="Polar residues" evidence="1">
    <location>
        <begin position="72"/>
        <end position="83"/>
    </location>
</feature>
<dbReference type="AlphaFoldDB" id="A0A6S7LMS1"/>
<name>A0A6S7LMS1_PARCT</name>
<accession>A0A6S7LMS1</accession>
<sequence length="258" mass="28268">MNNTEAKQCLESTSSIQTVSVEQCQCGESSNVGNCSEFAEESSRRTRTEAQDLNINYQTDENDDLTNGFDASEQNSETMVSSNECKSVQKEKIFCVDDNDKKAVSATESFISNDSKDLHGIFDTDISRENILNIGSTAGPSFKADCPSQDNGGQGEKPADSLSWINKDGYSTEGTAGSESFGDRDDDIIDRLLVDNIDDLGVDYEKFDVVPDGRKSSLTPLSLETLNGSELDRRECVLSFIQAWSPLNLPSTDTYSNH</sequence>